<accession>A0A9P5XAJ4</accession>
<evidence type="ECO:0000313" key="3">
    <source>
        <dbReference type="Proteomes" id="UP000807342"/>
    </source>
</evidence>
<name>A0A9P5XAJ4_9AGAR</name>
<feature type="transmembrane region" description="Helical" evidence="1">
    <location>
        <begin position="80"/>
        <end position="100"/>
    </location>
</feature>
<keyword evidence="1" id="KW-0472">Membrane</keyword>
<comment type="caution">
    <text evidence="2">The sequence shown here is derived from an EMBL/GenBank/DDBJ whole genome shotgun (WGS) entry which is preliminary data.</text>
</comment>
<feature type="transmembrane region" description="Helical" evidence="1">
    <location>
        <begin position="106"/>
        <end position="126"/>
    </location>
</feature>
<sequence length="169" mass="19042">MSMGKNDRVLLRVRNIYRLCGHGETLPDEFIPCESRHWRRVGNTVYTLNNIALSWTPFAPPAKLLPMSTHITKAVKLSRALVPILWATILCYISGYPSAIGGSACLSYNTTVFLLLPPGTVAYMMAIEIVRLSRNEYWAPGSVVEFNATRNYRCEPQWFSLNGFNEVLA</sequence>
<keyword evidence="1" id="KW-1133">Transmembrane helix</keyword>
<reference evidence="2" key="1">
    <citation type="submission" date="2020-11" db="EMBL/GenBank/DDBJ databases">
        <authorList>
            <consortium name="DOE Joint Genome Institute"/>
            <person name="Ahrendt S."/>
            <person name="Riley R."/>
            <person name="Andreopoulos W."/>
            <person name="Labutti K."/>
            <person name="Pangilinan J."/>
            <person name="Ruiz-Duenas F.J."/>
            <person name="Barrasa J.M."/>
            <person name="Sanchez-Garcia M."/>
            <person name="Camarero S."/>
            <person name="Miyauchi S."/>
            <person name="Serrano A."/>
            <person name="Linde D."/>
            <person name="Babiker R."/>
            <person name="Drula E."/>
            <person name="Ayuso-Fernandez I."/>
            <person name="Pacheco R."/>
            <person name="Padilla G."/>
            <person name="Ferreira P."/>
            <person name="Barriuso J."/>
            <person name="Kellner H."/>
            <person name="Castanera R."/>
            <person name="Alfaro M."/>
            <person name="Ramirez L."/>
            <person name="Pisabarro A.G."/>
            <person name="Kuo A."/>
            <person name="Tritt A."/>
            <person name="Lipzen A."/>
            <person name="He G."/>
            <person name="Yan M."/>
            <person name="Ng V."/>
            <person name="Cullen D."/>
            <person name="Martin F."/>
            <person name="Rosso M.-N."/>
            <person name="Henrissat B."/>
            <person name="Hibbett D."/>
            <person name="Martinez A.T."/>
            <person name="Grigoriev I.V."/>
        </authorList>
    </citation>
    <scope>NUCLEOTIDE SEQUENCE</scope>
    <source>
        <strain evidence="2">MF-IS2</strain>
    </source>
</reference>
<proteinExistence type="predicted"/>
<dbReference type="Proteomes" id="UP000807342">
    <property type="component" value="Unassembled WGS sequence"/>
</dbReference>
<gene>
    <name evidence="2" type="ORF">P691DRAFT_784814</name>
</gene>
<dbReference type="AlphaFoldDB" id="A0A9P5XAJ4"/>
<dbReference type="EMBL" id="MU151282">
    <property type="protein sequence ID" value="KAF9445771.1"/>
    <property type="molecule type" value="Genomic_DNA"/>
</dbReference>
<keyword evidence="1" id="KW-0812">Transmembrane</keyword>
<organism evidence="2 3">
    <name type="scientific">Macrolepiota fuliginosa MF-IS2</name>
    <dbReference type="NCBI Taxonomy" id="1400762"/>
    <lineage>
        <taxon>Eukaryota</taxon>
        <taxon>Fungi</taxon>
        <taxon>Dikarya</taxon>
        <taxon>Basidiomycota</taxon>
        <taxon>Agaricomycotina</taxon>
        <taxon>Agaricomycetes</taxon>
        <taxon>Agaricomycetidae</taxon>
        <taxon>Agaricales</taxon>
        <taxon>Agaricineae</taxon>
        <taxon>Agaricaceae</taxon>
        <taxon>Macrolepiota</taxon>
    </lineage>
</organism>
<keyword evidence="3" id="KW-1185">Reference proteome</keyword>
<protein>
    <submittedName>
        <fullName evidence="2">Uncharacterized protein</fullName>
    </submittedName>
</protein>
<evidence type="ECO:0000256" key="1">
    <source>
        <dbReference type="SAM" id="Phobius"/>
    </source>
</evidence>
<evidence type="ECO:0000313" key="2">
    <source>
        <dbReference type="EMBL" id="KAF9445771.1"/>
    </source>
</evidence>